<feature type="repeat" description="ANK" evidence="3">
    <location>
        <begin position="34"/>
        <end position="66"/>
    </location>
</feature>
<evidence type="ECO:0000313" key="5">
    <source>
        <dbReference type="EMBL" id="CAL4788013.1"/>
    </source>
</evidence>
<dbReference type="OrthoDB" id="420271at2759"/>
<organism evidence="4">
    <name type="scientific">Cladocopium goreaui</name>
    <dbReference type="NCBI Taxonomy" id="2562237"/>
    <lineage>
        <taxon>Eukaryota</taxon>
        <taxon>Sar</taxon>
        <taxon>Alveolata</taxon>
        <taxon>Dinophyceae</taxon>
        <taxon>Suessiales</taxon>
        <taxon>Symbiodiniaceae</taxon>
        <taxon>Cladocopium</taxon>
    </lineage>
</organism>
<reference evidence="5 6" key="2">
    <citation type="submission" date="2024-05" db="EMBL/GenBank/DDBJ databases">
        <authorList>
            <person name="Chen Y."/>
            <person name="Shah S."/>
            <person name="Dougan E. K."/>
            <person name="Thang M."/>
            <person name="Chan C."/>
        </authorList>
    </citation>
    <scope>NUCLEOTIDE SEQUENCE [LARGE SCALE GENOMIC DNA]</scope>
</reference>
<dbReference type="EMBL" id="CAMXCT030002825">
    <property type="protein sequence ID" value="CAL4788013.1"/>
    <property type="molecule type" value="Genomic_DNA"/>
</dbReference>
<feature type="repeat" description="ANK" evidence="3">
    <location>
        <begin position="68"/>
        <end position="100"/>
    </location>
</feature>
<dbReference type="PROSITE" id="PS50088">
    <property type="entry name" value="ANK_REPEAT"/>
    <property type="match status" value="3"/>
</dbReference>
<dbReference type="AlphaFoldDB" id="A0A9P1G5U3"/>
<name>A0A9P1G5U3_9DINO</name>
<keyword evidence="1" id="KW-0677">Repeat</keyword>
<protein>
    <submittedName>
        <fullName evidence="5">GA-binding protein subunit beta-1 (GABP subunit beta-1) (GABPB-1) (GABP subunit beta-2) (GABPB-2) (Nuclear respiratory factor 2) (Transcription factor E4TF1-47) (Transcription factor E4TF1-53)</fullName>
    </submittedName>
</protein>
<dbReference type="EMBL" id="CAMXCT020002825">
    <property type="protein sequence ID" value="CAL1154076.1"/>
    <property type="molecule type" value="Genomic_DNA"/>
</dbReference>
<feature type="non-terminal residue" evidence="4">
    <location>
        <position position="1"/>
    </location>
</feature>
<evidence type="ECO:0000256" key="3">
    <source>
        <dbReference type="PROSITE-ProRule" id="PRU00023"/>
    </source>
</evidence>
<accession>A0A9P1G5U3</accession>
<evidence type="ECO:0000313" key="4">
    <source>
        <dbReference type="EMBL" id="CAI4000701.1"/>
    </source>
</evidence>
<dbReference type="InterPro" id="IPR050889">
    <property type="entry name" value="Dendritic_Spine_Reg/Scaffold"/>
</dbReference>
<proteinExistence type="predicted"/>
<dbReference type="Pfam" id="PF00023">
    <property type="entry name" value="Ank"/>
    <property type="match status" value="1"/>
</dbReference>
<evidence type="ECO:0000313" key="6">
    <source>
        <dbReference type="Proteomes" id="UP001152797"/>
    </source>
</evidence>
<dbReference type="SUPFAM" id="SSF48403">
    <property type="entry name" value="Ankyrin repeat"/>
    <property type="match status" value="1"/>
</dbReference>
<evidence type="ECO:0000256" key="1">
    <source>
        <dbReference type="ARBA" id="ARBA00022737"/>
    </source>
</evidence>
<keyword evidence="2 3" id="KW-0040">ANK repeat</keyword>
<feature type="repeat" description="ANK" evidence="3">
    <location>
        <begin position="101"/>
        <end position="133"/>
    </location>
</feature>
<dbReference type="PROSITE" id="PS50297">
    <property type="entry name" value="ANK_REP_REGION"/>
    <property type="match status" value="2"/>
</dbReference>
<dbReference type="Proteomes" id="UP001152797">
    <property type="component" value="Unassembled WGS sequence"/>
</dbReference>
<dbReference type="EMBL" id="CAMXCT010002825">
    <property type="protein sequence ID" value="CAI4000701.1"/>
    <property type="molecule type" value="Genomic_DNA"/>
</dbReference>
<dbReference type="InterPro" id="IPR002110">
    <property type="entry name" value="Ankyrin_rpt"/>
</dbReference>
<dbReference type="SMART" id="SM00248">
    <property type="entry name" value="ANK"/>
    <property type="match status" value="4"/>
</dbReference>
<sequence length="773" mass="85024">MGSQEDLRAAVCCGSTEAVQTALAAGARADIGSNGWWPVHTASSMGHLGVLQLLLEKRADLHQPSTRLRASPLHLAAKEGHAAVVDLLLEQRAEIDARDLHRRSPVSWACQKGHLEVVQLLLTLRCDVTLADEANATPFDWAVQGLSYLGDKYPNYEKILAFLQKHKAQVQGKSVGPLERCPYPSFMVNYIENRRGRWQRHSKAITREEIMGEKERIDMKVCWKYTPAMGESGPMARHVAQVGTLSLLDPNSMSDCLVSLTSLVKKQTTPYAPMIISFRTATAETGKRYTSLEGRMRLRIYFVRTVALKATFVDGAAIEENQGEDELNEARQYICGKLFREVWSSDELNGFPMPRGCYYKTYGQTQELNILFDRKNGLAPGKYYQVVLSGVAMDEESVRVPPPTSQDVDVHPYLALERGIAPLYRSPQDAAYGSQGVKFAETEGVKISSGDGTEMLELKGGTELKLVLKGDPLGGGISASAILRIFLWPLTQWNVANACTVSCIAHDQVSAPCGAVQDCKGDAIIPNFHQNYLRIVLPSAMATITEFVSHTLVFPDLVLPQGGFFSTRLAAQISKADDTKPHYTESSGDYLYKMPDEGVGVGKLVEFYGDGDQRPFRGDLLNILYANLVLPATLFAAVQTADASLTLTLPEGYECVRTADINGESPWRAEDTLGVFQDEIPQGTGSLDEGGGTRGWSVNGNVCLFTLRQNAVVYAGSSLYIRVTANNPTTALKRTDAANRWQVTLTSKGYHQYYVTFPPVIFNTIMQNFSSNT</sequence>
<dbReference type="Gene3D" id="1.25.40.20">
    <property type="entry name" value="Ankyrin repeat-containing domain"/>
    <property type="match status" value="1"/>
</dbReference>
<dbReference type="PANTHER" id="PTHR24166">
    <property type="entry name" value="ROLLING PEBBLES, ISOFORM B"/>
    <property type="match status" value="1"/>
</dbReference>
<gene>
    <name evidence="4" type="ORF">C1SCF055_LOCUS26805</name>
</gene>
<comment type="caution">
    <text evidence="4">The sequence shown here is derived from an EMBL/GenBank/DDBJ whole genome shotgun (WGS) entry which is preliminary data.</text>
</comment>
<dbReference type="InterPro" id="IPR036770">
    <property type="entry name" value="Ankyrin_rpt-contain_sf"/>
</dbReference>
<keyword evidence="6" id="KW-1185">Reference proteome</keyword>
<dbReference type="PANTHER" id="PTHR24166:SF48">
    <property type="entry name" value="PROTEIN VAPYRIN"/>
    <property type="match status" value="1"/>
</dbReference>
<reference evidence="4" key="1">
    <citation type="submission" date="2022-10" db="EMBL/GenBank/DDBJ databases">
        <authorList>
            <person name="Chen Y."/>
            <person name="Dougan E. K."/>
            <person name="Chan C."/>
            <person name="Rhodes N."/>
            <person name="Thang M."/>
        </authorList>
    </citation>
    <scope>NUCLEOTIDE SEQUENCE</scope>
</reference>
<evidence type="ECO:0000256" key="2">
    <source>
        <dbReference type="ARBA" id="ARBA00023043"/>
    </source>
</evidence>
<dbReference type="Pfam" id="PF12796">
    <property type="entry name" value="Ank_2"/>
    <property type="match status" value="1"/>
</dbReference>